<dbReference type="FunFam" id="1.20.58.220:FF:000004">
    <property type="entry name" value="Phosphate-specific transport system accessory protein PhoU"/>
    <property type="match status" value="1"/>
</dbReference>
<dbReference type="OrthoDB" id="9814256at2"/>
<evidence type="ECO:0000256" key="7">
    <source>
        <dbReference type="PIRNR" id="PIRNR003107"/>
    </source>
</evidence>
<dbReference type="Proteomes" id="UP000051461">
    <property type="component" value="Unassembled WGS sequence"/>
</dbReference>
<evidence type="ECO:0000256" key="4">
    <source>
        <dbReference type="ARBA" id="ARBA00022448"/>
    </source>
</evidence>
<dbReference type="Gene3D" id="1.20.58.220">
    <property type="entry name" value="Phosphate transport system protein phou homolog 2, domain 2"/>
    <property type="match status" value="1"/>
</dbReference>
<evidence type="ECO:0000313" key="10">
    <source>
        <dbReference type="Proteomes" id="UP000051461"/>
    </source>
</evidence>
<dbReference type="PANTHER" id="PTHR42930">
    <property type="entry name" value="PHOSPHATE-SPECIFIC TRANSPORT SYSTEM ACCESSORY PROTEIN PHOU"/>
    <property type="match status" value="1"/>
</dbReference>
<comment type="similarity">
    <text evidence="2 7">Belongs to the PhoU family.</text>
</comment>
<dbReference type="GO" id="GO:0005737">
    <property type="term" value="C:cytoplasm"/>
    <property type="evidence" value="ECO:0007669"/>
    <property type="project" value="UniProtKB-SubCell"/>
</dbReference>
<keyword evidence="5 7" id="KW-0963">Cytoplasm</keyword>
<dbReference type="GO" id="GO:0045936">
    <property type="term" value="P:negative regulation of phosphate metabolic process"/>
    <property type="evidence" value="ECO:0007669"/>
    <property type="project" value="InterPro"/>
</dbReference>
<comment type="function">
    <text evidence="7">Plays a role in the regulation of phosphate uptake.</text>
</comment>
<comment type="caution">
    <text evidence="9">The sequence shown here is derived from an EMBL/GenBank/DDBJ whole genome shotgun (WGS) entry which is preliminary data.</text>
</comment>
<keyword evidence="10" id="KW-1185">Reference proteome</keyword>
<dbReference type="AlphaFoldDB" id="A0A0R1GLD8"/>
<dbReference type="RefSeq" id="WP_057905750.1">
    <property type="nucleotide sequence ID" value="NZ_AZDA01000138.1"/>
</dbReference>
<sequence length="217" mass="23899">MRAVFDRKLNQLRQSFEAMGLAVNQQIQAATQAFIDHDKAAAQLLIDADQATNTAEVNLEQQALELIVLQQPVANDFRTIISILKASSDLERIGDHAVNIARETINVKGNTRLPEVEAKIAVMAGKVRTMLIQMLKADLSLDATAARNCAQQDRLIDQLYQAIRQEIVLANQATPAASLASTSYLLVIRLLERIGDHVVNLAEWIVYSVSGEIVDLT</sequence>
<feature type="domain" description="PhoU" evidence="8">
    <location>
        <begin position="122"/>
        <end position="205"/>
    </location>
</feature>
<comment type="subcellular location">
    <subcellularLocation>
        <location evidence="1 7">Cytoplasm</location>
    </subcellularLocation>
</comment>
<evidence type="ECO:0000256" key="3">
    <source>
        <dbReference type="ARBA" id="ARBA00011738"/>
    </source>
</evidence>
<dbReference type="PATRIC" id="fig|1423726.3.peg.1970"/>
<proteinExistence type="inferred from homology"/>
<accession>A0A0R1GLD8</accession>
<dbReference type="GO" id="GO:0030643">
    <property type="term" value="P:intracellular phosphate ion homeostasis"/>
    <property type="evidence" value="ECO:0007669"/>
    <property type="project" value="InterPro"/>
</dbReference>
<dbReference type="NCBIfam" id="TIGR02135">
    <property type="entry name" value="phoU_full"/>
    <property type="match status" value="1"/>
</dbReference>
<evidence type="ECO:0000259" key="8">
    <source>
        <dbReference type="Pfam" id="PF01895"/>
    </source>
</evidence>
<keyword evidence="6 7" id="KW-0592">Phosphate transport</keyword>
<name>A0A0R1GLD8_9LACO</name>
<gene>
    <name evidence="9" type="ORF">FC07_GL001899</name>
</gene>
<dbReference type="PANTHER" id="PTHR42930:SF3">
    <property type="entry name" value="PHOSPHATE-SPECIFIC TRANSPORT SYSTEM ACCESSORY PROTEIN PHOU"/>
    <property type="match status" value="1"/>
</dbReference>
<protein>
    <recommendedName>
        <fullName evidence="7">Phosphate-specific transport system accessory protein PhoU</fullName>
    </recommendedName>
</protein>
<dbReference type="InterPro" id="IPR026022">
    <property type="entry name" value="PhoU_dom"/>
</dbReference>
<dbReference type="STRING" id="1423726.FC07_GL001899"/>
<evidence type="ECO:0000256" key="5">
    <source>
        <dbReference type="ARBA" id="ARBA00022490"/>
    </source>
</evidence>
<dbReference type="SUPFAM" id="SSF109755">
    <property type="entry name" value="PhoU-like"/>
    <property type="match status" value="1"/>
</dbReference>
<dbReference type="PIRSF" id="PIRSF003107">
    <property type="entry name" value="PhoU"/>
    <property type="match status" value="1"/>
</dbReference>
<organism evidence="9 10">
    <name type="scientific">Loigolactobacillus bifermentans DSM 20003</name>
    <dbReference type="NCBI Taxonomy" id="1423726"/>
    <lineage>
        <taxon>Bacteria</taxon>
        <taxon>Bacillati</taxon>
        <taxon>Bacillota</taxon>
        <taxon>Bacilli</taxon>
        <taxon>Lactobacillales</taxon>
        <taxon>Lactobacillaceae</taxon>
        <taxon>Loigolactobacillus</taxon>
    </lineage>
</organism>
<reference evidence="9 10" key="1">
    <citation type="journal article" date="2015" name="Genome Announc.">
        <title>Expanding the biotechnology potential of lactobacilli through comparative genomics of 213 strains and associated genera.</title>
        <authorList>
            <person name="Sun Z."/>
            <person name="Harris H.M."/>
            <person name="McCann A."/>
            <person name="Guo C."/>
            <person name="Argimon S."/>
            <person name="Zhang W."/>
            <person name="Yang X."/>
            <person name="Jeffery I.B."/>
            <person name="Cooney J.C."/>
            <person name="Kagawa T.F."/>
            <person name="Liu W."/>
            <person name="Song Y."/>
            <person name="Salvetti E."/>
            <person name="Wrobel A."/>
            <person name="Rasinkangas P."/>
            <person name="Parkhill J."/>
            <person name="Rea M.C."/>
            <person name="O'Sullivan O."/>
            <person name="Ritari J."/>
            <person name="Douillard F.P."/>
            <person name="Paul Ross R."/>
            <person name="Yang R."/>
            <person name="Briner A.E."/>
            <person name="Felis G.E."/>
            <person name="de Vos W.M."/>
            <person name="Barrangou R."/>
            <person name="Klaenhammer T.R."/>
            <person name="Caufield P.W."/>
            <person name="Cui Y."/>
            <person name="Zhang H."/>
            <person name="O'Toole P.W."/>
        </authorList>
    </citation>
    <scope>NUCLEOTIDE SEQUENCE [LARGE SCALE GENOMIC DNA]</scope>
    <source>
        <strain evidence="9 10">DSM 20003</strain>
    </source>
</reference>
<comment type="subunit">
    <text evidence="3 7">Homodimer.</text>
</comment>
<dbReference type="EMBL" id="AZDA01000138">
    <property type="protein sequence ID" value="KRK32705.1"/>
    <property type="molecule type" value="Genomic_DNA"/>
</dbReference>
<dbReference type="Pfam" id="PF01895">
    <property type="entry name" value="PhoU"/>
    <property type="match status" value="2"/>
</dbReference>
<evidence type="ECO:0000256" key="6">
    <source>
        <dbReference type="ARBA" id="ARBA00022592"/>
    </source>
</evidence>
<dbReference type="InterPro" id="IPR028366">
    <property type="entry name" value="PhoU"/>
</dbReference>
<dbReference type="InterPro" id="IPR038078">
    <property type="entry name" value="PhoU-like_sf"/>
</dbReference>
<keyword evidence="4 7" id="KW-0813">Transport</keyword>
<evidence type="ECO:0000256" key="1">
    <source>
        <dbReference type="ARBA" id="ARBA00004496"/>
    </source>
</evidence>
<feature type="domain" description="PhoU" evidence="8">
    <location>
        <begin position="18"/>
        <end position="103"/>
    </location>
</feature>
<dbReference type="GO" id="GO:0006817">
    <property type="term" value="P:phosphate ion transport"/>
    <property type="evidence" value="ECO:0007669"/>
    <property type="project" value="UniProtKB-KW"/>
</dbReference>
<evidence type="ECO:0000313" key="9">
    <source>
        <dbReference type="EMBL" id="KRK32705.1"/>
    </source>
</evidence>
<evidence type="ECO:0000256" key="2">
    <source>
        <dbReference type="ARBA" id="ARBA00008107"/>
    </source>
</evidence>